<dbReference type="InterPro" id="IPR019533">
    <property type="entry name" value="Peptidase_S26"/>
</dbReference>
<dbReference type="PANTHER" id="PTHR43390:SF1">
    <property type="entry name" value="CHLOROPLAST PROCESSING PEPTIDASE"/>
    <property type="match status" value="1"/>
</dbReference>
<comment type="subcellular location">
    <subcellularLocation>
        <location evidence="2">Cell membrane</location>
        <topology evidence="2">Single-pass type II membrane protein</topology>
    </subcellularLocation>
    <subcellularLocation>
        <location evidence="7">Membrane</location>
        <topology evidence="7">Single-pass type II membrane protein</topology>
    </subcellularLocation>
</comment>
<gene>
    <name evidence="9" type="primary">lepB</name>
    <name evidence="9" type="ORF">HW423_09975</name>
</gene>
<dbReference type="SUPFAM" id="SSF51306">
    <property type="entry name" value="LexA/Signal peptidase"/>
    <property type="match status" value="1"/>
</dbReference>
<protein>
    <recommendedName>
        <fullName evidence="4 7">Signal peptidase I</fullName>
        <ecNumber evidence="4 7">3.4.21.89</ecNumber>
    </recommendedName>
</protein>
<keyword evidence="7" id="KW-0645">Protease</keyword>
<evidence type="ECO:0000256" key="7">
    <source>
        <dbReference type="RuleBase" id="RU362042"/>
    </source>
</evidence>
<keyword evidence="10" id="KW-1185">Reference proteome</keyword>
<dbReference type="Gene3D" id="2.10.109.10">
    <property type="entry name" value="Umud Fragment, subunit A"/>
    <property type="match status" value="1"/>
</dbReference>
<dbReference type="NCBIfam" id="TIGR02227">
    <property type="entry name" value="sigpep_I_bact"/>
    <property type="match status" value="1"/>
</dbReference>
<dbReference type="CDD" id="cd06530">
    <property type="entry name" value="S26_SPase_I"/>
    <property type="match status" value="1"/>
</dbReference>
<dbReference type="Pfam" id="PF10502">
    <property type="entry name" value="Peptidase_S26"/>
    <property type="match status" value="1"/>
</dbReference>
<keyword evidence="7" id="KW-0472">Membrane</keyword>
<dbReference type="PANTHER" id="PTHR43390">
    <property type="entry name" value="SIGNAL PEPTIDASE I"/>
    <property type="match status" value="1"/>
</dbReference>
<dbReference type="RefSeq" id="WP_218931765.1">
    <property type="nucleotide sequence ID" value="NZ_JACAOA010000038.1"/>
</dbReference>
<evidence type="ECO:0000256" key="3">
    <source>
        <dbReference type="ARBA" id="ARBA00009370"/>
    </source>
</evidence>
<dbReference type="GO" id="GO:0006465">
    <property type="term" value="P:signal peptide processing"/>
    <property type="evidence" value="ECO:0007669"/>
    <property type="project" value="InterPro"/>
</dbReference>
<keyword evidence="7" id="KW-1133">Transmembrane helix</keyword>
<feature type="domain" description="Peptidase S26" evidence="8">
    <location>
        <begin position="13"/>
        <end position="163"/>
    </location>
</feature>
<reference evidence="9 10" key="1">
    <citation type="submission" date="2020-06" db="EMBL/GenBank/DDBJ databases">
        <title>Reclassification of Facklamia ignava, Facklamia soureckii and Facklami tabacinasalis as Falseniella iganva gen. nov., comb. nov., Hutsoniella ignava gen. nov., comb. nov., and Ruoffia tabacinasalis gen. nov., comb. nov and description of Ruoffia haltotolerans sp. nov., isolated from hypersaline Inland Sea of Qatar.</title>
        <authorList>
            <person name="Fotedar R."/>
            <person name="Sankaranarayanan K."/>
            <person name="Lawson P."/>
            <person name="Caldwell M."/>
            <person name="Zeyara A."/>
            <person name="Al Malki A."/>
            <person name="Ali M."/>
        </authorList>
    </citation>
    <scope>NUCLEOTIDE SEQUENCE [LARGE SCALE GENOMIC DNA]</scope>
    <source>
        <strain evidence="9 10">INB8</strain>
    </source>
</reference>
<dbReference type="Proteomes" id="UP000571018">
    <property type="component" value="Unassembled WGS sequence"/>
</dbReference>
<dbReference type="PROSITE" id="PS00761">
    <property type="entry name" value="SPASE_I_3"/>
    <property type="match status" value="1"/>
</dbReference>
<evidence type="ECO:0000256" key="6">
    <source>
        <dbReference type="PIRSR" id="PIRSR600223-1"/>
    </source>
</evidence>
<dbReference type="InterPro" id="IPR019757">
    <property type="entry name" value="Pept_S26A_signal_pept_1_Lys-AS"/>
</dbReference>
<dbReference type="EC" id="3.4.21.89" evidence="4 7"/>
<evidence type="ECO:0000313" key="10">
    <source>
        <dbReference type="Proteomes" id="UP000571018"/>
    </source>
</evidence>
<feature type="active site" evidence="6">
    <location>
        <position position="77"/>
    </location>
</feature>
<organism evidence="9 10">
    <name type="scientific">Ruoffia halotolerans</name>
    <dbReference type="NCBI Taxonomy" id="2748684"/>
    <lineage>
        <taxon>Bacteria</taxon>
        <taxon>Bacillati</taxon>
        <taxon>Bacillota</taxon>
        <taxon>Bacilli</taxon>
        <taxon>Lactobacillales</taxon>
        <taxon>Aerococcaceae</taxon>
        <taxon>Ruoffia</taxon>
    </lineage>
</organism>
<evidence type="ECO:0000256" key="2">
    <source>
        <dbReference type="ARBA" id="ARBA00004401"/>
    </source>
</evidence>
<dbReference type="GO" id="GO:0009003">
    <property type="term" value="F:signal peptidase activity"/>
    <property type="evidence" value="ECO:0007669"/>
    <property type="project" value="UniProtKB-EC"/>
</dbReference>
<dbReference type="GO" id="GO:0004252">
    <property type="term" value="F:serine-type endopeptidase activity"/>
    <property type="evidence" value="ECO:0007669"/>
    <property type="project" value="InterPro"/>
</dbReference>
<dbReference type="PRINTS" id="PR00727">
    <property type="entry name" value="LEADERPTASE"/>
</dbReference>
<feature type="active site" evidence="6">
    <location>
        <position position="39"/>
    </location>
</feature>
<feature type="transmembrane region" description="Helical" evidence="7">
    <location>
        <begin position="12"/>
        <end position="33"/>
    </location>
</feature>
<evidence type="ECO:0000256" key="4">
    <source>
        <dbReference type="ARBA" id="ARBA00013208"/>
    </source>
</evidence>
<proteinExistence type="inferred from homology"/>
<dbReference type="PROSITE" id="PS00760">
    <property type="entry name" value="SPASE_I_2"/>
    <property type="match status" value="1"/>
</dbReference>
<keyword evidence="5 7" id="KW-0378">Hydrolase</keyword>
<evidence type="ECO:0000256" key="5">
    <source>
        <dbReference type="ARBA" id="ARBA00022801"/>
    </source>
</evidence>
<dbReference type="InterPro" id="IPR000223">
    <property type="entry name" value="Pept_S26A_signal_pept_1"/>
</dbReference>
<sequence length="172" mass="20503">MFDYIKDTILENKILIIIFIIFIIIRSLIFPFYSIEGASMDYTLEHGEKVIGTNYFEIDRFDIVIMDVPELDKYYIKRIIGLPGDRIEYKNDELYINNELVTEPYLETKKEEWKQFTEDLIIEKVPDDEYFVLGDNRRNSKDSRDMGTIPKKNILSEALLIYWPLNKVNLIK</sequence>
<evidence type="ECO:0000259" key="8">
    <source>
        <dbReference type="Pfam" id="PF10502"/>
    </source>
</evidence>
<dbReference type="InterPro" id="IPR036286">
    <property type="entry name" value="LexA/Signal_pep-like_sf"/>
</dbReference>
<comment type="similarity">
    <text evidence="3 7">Belongs to the peptidase S26 family.</text>
</comment>
<dbReference type="AlphaFoldDB" id="A0A839A8H8"/>
<comment type="catalytic activity">
    <reaction evidence="1 7">
        <text>Cleavage of hydrophobic, N-terminal signal or leader sequences from secreted and periplasmic proteins.</text>
        <dbReference type="EC" id="3.4.21.89"/>
    </reaction>
</comment>
<keyword evidence="7" id="KW-0812">Transmembrane</keyword>
<name>A0A839A8H8_9LACT</name>
<evidence type="ECO:0000256" key="1">
    <source>
        <dbReference type="ARBA" id="ARBA00000677"/>
    </source>
</evidence>
<evidence type="ECO:0000313" key="9">
    <source>
        <dbReference type="EMBL" id="MBA5730110.1"/>
    </source>
</evidence>
<dbReference type="GO" id="GO:0005886">
    <property type="term" value="C:plasma membrane"/>
    <property type="evidence" value="ECO:0007669"/>
    <property type="project" value="UniProtKB-SubCell"/>
</dbReference>
<dbReference type="EMBL" id="JACAOA010000038">
    <property type="protein sequence ID" value="MBA5730110.1"/>
    <property type="molecule type" value="Genomic_DNA"/>
</dbReference>
<dbReference type="InterPro" id="IPR019758">
    <property type="entry name" value="Pept_S26A_signal_pept_1_CS"/>
</dbReference>
<accession>A0A839A8H8</accession>
<comment type="caution">
    <text evidence="9">The sequence shown here is derived from an EMBL/GenBank/DDBJ whole genome shotgun (WGS) entry which is preliminary data.</text>
</comment>